<proteinExistence type="predicted"/>
<accession>A0A0E0EME4</accession>
<evidence type="ECO:0000313" key="1">
    <source>
        <dbReference type="EnsemblPlants" id="OMERI08G14400.2"/>
    </source>
</evidence>
<keyword evidence="2" id="KW-1185">Reference proteome</keyword>
<evidence type="ECO:0000313" key="2">
    <source>
        <dbReference type="Proteomes" id="UP000008021"/>
    </source>
</evidence>
<dbReference type="HOGENOM" id="CLU_1374158_0_0_1"/>
<dbReference type="Proteomes" id="UP000008021">
    <property type="component" value="Chromosome 8"/>
</dbReference>
<reference evidence="1" key="1">
    <citation type="submission" date="2015-04" db="UniProtKB">
        <authorList>
            <consortium name="EnsemblPlants"/>
        </authorList>
    </citation>
    <scope>IDENTIFICATION</scope>
</reference>
<dbReference type="AlphaFoldDB" id="A0A0E0EME4"/>
<reference evidence="1" key="2">
    <citation type="submission" date="2018-05" db="EMBL/GenBank/DDBJ databases">
        <title>OmerRS3 (Oryza meridionalis Reference Sequence Version 3).</title>
        <authorList>
            <person name="Zhang J."/>
            <person name="Kudrna D."/>
            <person name="Lee S."/>
            <person name="Talag J."/>
            <person name="Welchert J."/>
            <person name="Wing R.A."/>
        </authorList>
    </citation>
    <scope>NUCLEOTIDE SEQUENCE [LARGE SCALE GENOMIC DNA]</scope>
    <source>
        <strain evidence="1">cv. OR44</strain>
    </source>
</reference>
<sequence>MRRNERPVLRLPPIPFPIQLVSGMGRDGSSMMCSSAKGSLSHSFFTSTYVQYTLFRVLFRVIRVLIQCADIQQRTHLFADYGPFQPAFLWILERREREEKGSRCCHRGIVCLFHTYPATSPIRAATLQVVQARARRHSLQELHRLNLGATTDGSHDDFLAAVATMAMQVQQQHDLGNIGYTSLEHSTGSNSIVYNRDGG</sequence>
<protein>
    <submittedName>
        <fullName evidence="1">Uncharacterized protein</fullName>
    </submittedName>
</protein>
<organism evidence="1">
    <name type="scientific">Oryza meridionalis</name>
    <dbReference type="NCBI Taxonomy" id="40149"/>
    <lineage>
        <taxon>Eukaryota</taxon>
        <taxon>Viridiplantae</taxon>
        <taxon>Streptophyta</taxon>
        <taxon>Embryophyta</taxon>
        <taxon>Tracheophyta</taxon>
        <taxon>Spermatophyta</taxon>
        <taxon>Magnoliopsida</taxon>
        <taxon>Liliopsida</taxon>
        <taxon>Poales</taxon>
        <taxon>Poaceae</taxon>
        <taxon>BOP clade</taxon>
        <taxon>Oryzoideae</taxon>
        <taxon>Oryzeae</taxon>
        <taxon>Oryzinae</taxon>
        <taxon>Oryza</taxon>
    </lineage>
</organism>
<dbReference type="Gramene" id="OMERI08G14400.2">
    <property type="protein sequence ID" value="OMERI08G14400.2"/>
    <property type="gene ID" value="OMERI08G14400"/>
</dbReference>
<name>A0A0E0EME4_9ORYZ</name>
<dbReference type="EnsemblPlants" id="OMERI08G14400.2">
    <property type="protein sequence ID" value="OMERI08G14400.2"/>
    <property type="gene ID" value="OMERI08G14400"/>
</dbReference>